<proteinExistence type="predicted"/>
<sequence length="292" mass="30960">MRIFATLAIAAAMGSTPVFAQECDPRFVENTQTVTVGNVEIGANQVSRTNFGVRVVNEGSGACSAQVRFSRINGTAISTGLSYSLRSESSILEILPDEAATGTSQSDLFIAGIPGGENGRAVPFLLSVPTEWGIEAGFYSEQVQMSLLDETGQVIDTLIVTINVDVPPSASLRIVGATGSEGVARVNLGNITPRDIALSDPFGIRVWSSSSYLVSFASENNGNLRHDNGSDLIPYELRMDERLVNLSGSGEFVFPDKTSSLGRVHRLRVRAGPAVGRAGDYSDRVTVTVTAV</sequence>
<accession>A0A547PB81</accession>
<name>A0A547PB81_9SPHN</name>
<protein>
    <recommendedName>
        <fullName evidence="4">Spore coat protein U domain-containing protein</fullName>
    </recommendedName>
</protein>
<evidence type="ECO:0000313" key="3">
    <source>
        <dbReference type="Proteomes" id="UP000316343"/>
    </source>
</evidence>
<organism evidence="2 3">
    <name type="scientific">Erythrobacter insulae</name>
    <dbReference type="NCBI Taxonomy" id="2584124"/>
    <lineage>
        <taxon>Bacteria</taxon>
        <taxon>Pseudomonadati</taxon>
        <taxon>Pseudomonadota</taxon>
        <taxon>Alphaproteobacteria</taxon>
        <taxon>Sphingomonadales</taxon>
        <taxon>Erythrobacteraceae</taxon>
        <taxon>Erythrobacter/Porphyrobacter group</taxon>
        <taxon>Erythrobacter</taxon>
    </lineage>
</organism>
<dbReference type="Proteomes" id="UP000316343">
    <property type="component" value="Unassembled WGS sequence"/>
</dbReference>
<dbReference type="AlphaFoldDB" id="A0A547PB81"/>
<keyword evidence="3" id="KW-1185">Reference proteome</keyword>
<dbReference type="EMBL" id="VHJK01000001">
    <property type="protein sequence ID" value="TRD11284.1"/>
    <property type="molecule type" value="Genomic_DNA"/>
</dbReference>
<reference evidence="2 3" key="1">
    <citation type="submission" date="2019-06" db="EMBL/GenBank/DDBJ databases">
        <title>Erythrobacter insulae sp. nov., isolated from a tidal flat.</title>
        <authorList>
            <person name="Yoon J.-H."/>
        </authorList>
    </citation>
    <scope>NUCLEOTIDE SEQUENCE [LARGE SCALE GENOMIC DNA]</scope>
    <source>
        <strain evidence="2 3">JBTF-M21</strain>
    </source>
</reference>
<feature type="chain" id="PRO_5021827892" description="Spore coat protein U domain-containing protein" evidence="1">
    <location>
        <begin position="21"/>
        <end position="292"/>
    </location>
</feature>
<evidence type="ECO:0000256" key="1">
    <source>
        <dbReference type="SAM" id="SignalP"/>
    </source>
</evidence>
<evidence type="ECO:0000313" key="2">
    <source>
        <dbReference type="EMBL" id="TRD11284.1"/>
    </source>
</evidence>
<feature type="signal peptide" evidence="1">
    <location>
        <begin position="1"/>
        <end position="20"/>
    </location>
</feature>
<keyword evidence="1" id="KW-0732">Signal</keyword>
<comment type="caution">
    <text evidence="2">The sequence shown here is derived from an EMBL/GenBank/DDBJ whole genome shotgun (WGS) entry which is preliminary data.</text>
</comment>
<gene>
    <name evidence="2" type="ORF">FGU71_05095</name>
</gene>
<dbReference type="OrthoDB" id="7619271at2"/>
<evidence type="ECO:0008006" key="4">
    <source>
        <dbReference type="Google" id="ProtNLM"/>
    </source>
</evidence>
<dbReference type="RefSeq" id="WP_142787550.1">
    <property type="nucleotide sequence ID" value="NZ_VHJK01000001.1"/>
</dbReference>